<dbReference type="GO" id="GO:0000166">
    <property type="term" value="F:nucleotide binding"/>
    <property type="evidence" value="ECO:0007669"/>
    <property type="project" value="InterPro"/>
</dbReference>
<reference evidence="1 2" key="1">
    <citation type="journal article" date="2014" name="Nat. Genet.">
        <title>Genome sequence of the hot pepper provides insights into the evolution of pungency in Capsicum species.</title>
        <authorList>
            <person name="Kim S."/>
            <person name="Park M."/>
            <person name="Yeom S.I."/>
            <person name="Kim Y.M."/>
            <person name="Lee J.M."/>
            <person name="Lee H.A."/>
            <person name="Seo E."/>
            <person name="Choi J."/>
            <person name="Cheong K."/>
            <person name="Kim K.T."/>
            <person name="Jung K."/>
            <person name="Lee G.W."/>
            <person name="Oh S.K."/>
            <person name="Bae C."/>
            <person name="Kim S.B."/>
            <person name="Lee H.Y."/>
            <person name="Kim S.Y."/>
            <person name="Kim M.S."/>
            <person name="Kang B.C."/>
            <person name="Jo Y.D."/>
            <person name="Yang H.B."/>
            <person name="Jeong H.J."/>
            <person name="Kang W.H."/>
            <person name="Kwon J.K."/>
            <person name="Shin C."/>
            <person name="Lim J.Y."/>
            <person name="Park J.H."/>
            <person name="Huh J.H."/>
            <person name="Kim J.S."/>
            <person name="Kim B.D."/>
            <person name="Cohen O."/>
            <person name="Paran I."/>
            <person name="Suh M.C."/>
            <person name="Lee S.B."/>
            <person name="Kim Y.K."/>
            <person name="Shin Y."/>
            <person name="Noh S.J."/>
            <person name="Park J."/>
            <person name="Seo Y.S."/>
            <person name="Kwon S.Y."/>
            <person name="Kim H.A."/>
            <person name="Park J.M."/>
            <person name="Kim H.J."/>
            <person name="Choi S.B."/>
            <person name="Bosland P.W."/>
            <person name="Reeves G."/>
            <person name="Jo S.H."/>
            <person name="Lee B.W."/>
            <person name="Cho H.T."/>
            <person name="Choi H.S."/>
            <person name="Lee M.S."/>
            <person name="Yu Y."/>
            <person name="Do Choi Y."/>
            <person name="Park B.S."/>
            <person name="van Deynze A."/>
            <person name="Ashrafi H."/>
            <person name="Hill T."/>
            <person name="Kim W.T."/>
            <person name="Pai H.S."/>
            <person name="Ahn H.K."/>
            <person name="Yeam I."/>
            <person name="Giovannoni J.J."/>
            <person name="Rose J.K."/>
            <person name="Sorensen I."/>
            <person name="Lee S.J."/>
            <person name="Kim R.W."/>
            <person name="Choi I.Y."/>
            <person name="Choi B.S."/>
            <person name="Lim J.S."/>
            <person name="Lee Y.H."/>
            <person name="Choi D."/>
        </authorList>
    </citation>
    <scope>NUCLEOTIDE SEQUENCE [LARGE SCALE GENOMIC DNA]</scope>
    <source>
        <strain evidence="2">cv. CM334</strain>
    </source>
</reference>
<dbReference type="Gene3D" id="3.40.1110.10">
    <property type="entry name" value="Calcium-transporting ATPase, cytoplasmic domain N"/>
    <property type="match status" value="1"/>
</dbReference>
<comment type="caution">
    <text evidence="1">The sequence shown here is derived from an EMBL/GenBank/DDBJ whole genome shotgun (WGS) entry which is preliminary data.</text>
</comment>
<dbReference type="Gene3D" id="3.40.50.1000">
    <property type="entry name" value="HAD superfamily/HAD-like"/>
    <property type="match status" value="1"/>
</dbReference>
<dbReference type="STRING" id="4072.A0A2G2YJG9"/>
<gene>
    <name evidence="1" type="ORF">T459_24988</name>
</gene>
<reference evidence="1 2" key="2">
    <citation type="journal article" date="2017" name="Genome Biol.">
        <title>New reference genome sequences of hot pepper reveal the massive evolution of plant disease-resistance genes by retroduplication.</title>
        <authorList>
            <person name="Kim S."/>
            <person name="Park J."/>
            <person name="Yeom S.I."/>
            <person name="Kim Y.M."/>
            <person name="Seo E."/>
            <person name="Kim K.T."/>
            <person name="Kim M.S."/>
            <person name="Lee J.M."/>
            <person name="Cheong K."/>
            <person name="Shin H.S."/>
            <person name="Kim S.B."/>
            <person name="Han K."/>
            <person name="Lee J."/>
            <person name="Park M."/>
            <person name="Lee H.A."/>
            <person name="Lee H.Y."/>
            <person name="Lee Y."/>
            <person name="Oh S."/>
            <person name="Lee J.H."/>
            <person name="Choi E."/>
            <person name="Choi E."/>
            <person name="Lee S.E."/>
            <person name="Jeon J."/>
            <person name="Kim H."/>
            <person name="Choi G."/>
            <person name="Song H."/>
            <person name="Lee J."/>
            <person name="Lee S.C."/>
            <person name="Kwon J.K."/>
            <person name="Lee H.Y."/>
            <person name="Koo N."/>
            <person name="Hong Y."/>
            <person name="Kim R.W."/>
            <person name="Kang W.H."/>
            <person name="Huh J.H."/>
            <person name="Kang B.C."/>
            <person name="Yang T.J."/>
            <person name="Lee Y.H."/>
            <person name="Bennetzen J.L."/>
            <person name="Choi D."/>
        </authorList>
    </citation>
    <scope>NUCLEOTIDE SEQUENCE [LARGE SCALE GENOMIC DNA]</scope>
    <source>
        <strain evidence="2">cv. CM334</strain>
    </source>
</reference>
<dbReference type="SMR" id="A0A2G2YJG9"/>
<sequence>MEAYQEVPHGAKKKTRGPWQFIGLLPFVDPLRDIVQAQSGNCWNCGVNVKMITRDQLISEKLCATAISTSMDAAAAATSSERSKL</sequence>
<dbReference type="InterPro" id="IPR023299">
    <property type="entry name" value="ATPase_P-typ_cyto_dom_N"/>
</dbReference>
<evidence type="ECO:0000313" key="2">
    <source>
        <dbReference type="Proteomes" id="UP000222542"/>
    </source>
</evidence>
<keyword evidence="2" id="KW-1185">Reference proteome</keyword>
<protein>
    <submittedName>
        <fullName evidence="1">Uncharacterized protein</fullName>
    </submittedName>
</protein>
<dbReference type="InterPro" id="IPR023214">
    <property type="entry name" value="HAD_sf"/>
</dbReference>
<proteinExistence type="predicted"/>
<accession>A0A2G2YJG9</accession>
<dbReference type="Proteomes" id="UP000222542">
    <property type="component" value="Unassembled WGS sequence"/>
</dbReference>
<dbReference type="AlphaFoldDB" id="A0A2G2YJG9"/>
<organism evidence="1 2">
    <name type="scientific">Capsicum annuum</name>
    <name type="common">Capsicum pepper</name>
    <dbReference type="NCBI Taxonomy" id="4072"/>
    <lineage>
        <taxon>Eukaryota</taxon>
        <taxon>Viridiplantae</taxon>
        <taxon>Streptophyta</taxon>
        <taxon>Embryophyta</taxon>
        <taxon>Tracheophyta</taxon>
        <taxon>Spermatophyta</taxon>
        <taxon>Magnoliopsida</taxon>
        <taxon>eudicotyledons</taxon>
        <taxon>Gunneridae</taxon>
        <taxon>Pentapetalae</taxon>
        <taxon>asterids</taxon>
        <taxon>lamiids</taxon>
        <taxon>Solanales</taxon>
        <taxon>Solanaceae</taxon>
        <taxon>Solanoideae</taxon>
        <taxon>Capsiceae</taxon>
        <taxon>Capsicum</taxon>
    </lineage>
</organism>
<name>A0A2G2YJG9_CAPAN</name>
<dbReference type="EMBL" id="AYRZ02000010">
    <property type="protein sequence ID" value="PHT69884.1"/>
    <property type="molecule type" value="Genomic_DNA"/>
</dbReference>
<dbReference type="Gramene" id="PHT69884">
    <property type="protein sequence ID" value="PHT69884"/>
    <property type="gene ID" value="T459_24988"/>
</dbReference>
<evidence type="ECO:0000313" key="1">
    <source>
        <dbReference type="EMBL" id="PHT69884.1"/>
    </source>
</evidence>